<reference evidence="1" key="4">
    <citation type="submission" date="2019-03" db="UniProtKB">
        <authorList>
            <consortium name="EnsemblPlants"/>
        </authorList>
    </citation>
    <scope>IDENTIFICATION</scope>
</reference>
<evidence type="ECO:0000313" key="2">
    <source>
        <dbReference type="Proteomes" id="UP000015105"/>
    </source>
</evidence>
<reference evidence="2" key="1">
    <citation type="journal article" date="2014" name="Science">
        <title>Ancient hybridizations among the ancestral genomes of bread wheat.</title>
        <authorList>
            <consortium name="International Wheat Genome Sequencing Consortium,"/>
            <person name="Marcussen T."/>
            <person name="Sandve S.R."/>
            <person name="Heier L."/>
            <person name="Spannagl M."/>
            <person name="Pfeifer M."/>
            <person name="Jakobsen K.S."/>
            <person name="Wulff B.B."/>
            <person name="Steuernagel B."/>
            <person name="Mayer K.F."/>
            <person name="Olsen O.A."/>
        </authorList>
    </citation>
    <scope>NUCLEOTIDE SEQUENCE [LARGE SCALE GENOMIC DNA]</scope>
    <source>
        <strain evidence="2">cv. AL8/78</strain>
    </source>
</reference>
<evidence type="ECO:0000313" key="1">
    <source>
        <dbReference type="EnsemblPlants" id="AET4Gv20524000.1"/>
    </source>
</evidence>
<name>A0A453ICY6_AEGTS</name>
<keyword evidence="2" id="KW-1185">Reference proteome</keyword>
<dbReference type="AlphaFoldDB" id="A0A453ICY6"/>
<dbReference type="Proteomes" id="UP000015105">
    <property type="component" value="Chromosome 4D"/>
</dbReference>
<dbReference type="EnsemblPlants" id="AET4Gv20524000.1">
    <property type="protein sequence ID" value="AET4Gv20524000.1"/>
    <property type="gene ID" value="AET4Gv20524000"/>
</dbReference>
<accession>A0A453ICY6</accession>
<dbReference type="Gramene" id="AET4Gv20524000.1">
    <property type="protein sequence ID" value="AET4Gv20524000.1"/>
    <property type="gene ID" value="AET4Gv20524000"/>
</dbReference>
<organism evidence="1 2">
    <name type="scientific">Aegilops tauschii subsp. strangulata</name>
    <name type="common">Goatgrass</name>
    <dbReference type="NCBI Taxonomy" id="200361"/>
    <lineage>
        <taxon>Eukaryota</taxon>
        <taxon>Viridiplantae</taxon>
        <taxon>Streptophyta</taxon>
        <taxon>Embryophyta</taxon>
        <taxon>Tracheophyta</taxon>
        <taxon>Spermatophyta</taxon>
        <taxon>Magnoliopsida</taxon>
        <taxon>Liliopsida</taxon>
        <taxon>Poales</taxon>
        <taxon>Poaceae</taxon>
        <taxon>BOP clade</taxon>
        <taxon>Pooideae</taxon>
        <taxon>Triticodae</taxon>
        <taxon>Triticeae</taxon>
        <taxon>Triticinae</taxon>
        <taxon>Aegilops</taxon>
    </lineage>
</organism>
<proteinExistence type="predicted"/>
<reference evidence="2" key="2">
    <citation type="journal article" date="2017" name="Nat. Plants">
        <title>The Aegilops tauschii genome reveals multiple impacts of transposons.</title>
        <authorList>
            <person name="Zhao G."/>
            <person name="Zou C."/>
            <person name="Li K."/>
            <person name="Wang K."/>
            <person name="Li T."/>
            <person name="Gao L."/>
            <person name="Zhang X."/>
            <person name="Wang H."/>
            <person name="Yang Z."/>
            <person name="Liu X."/>
            <person name="Jiang W."/>
            <person name="Mao L."/>
            <person name="Kong X."/>
            <person name="Jiao Y."/>
            <person name="Jia J."/>
        </authorList>
    </citation>
    <scope>NUCLEOTIDE SEQUENCE [LARGE SCALE GENOMIC DNA]</scope>
    <source>
        <strain evidence="2">cv. AL8/78</strain>
    </source>
</reference>
<reference evidence="1" key="3">
    <citation type="journal article" date="2017" name="Nature">
        <title>Genome sequence of the progenitor of the wheat D genome Aegilops tauschii.</title>
        <authorList>
            <person name="Luo M.C."/>
            <person name="Gu Y.Q."/>
            <person name="Puiu D."/>
            <person name="Wang H."/>
            <person name="Twardziok S.O."/>
            <person name="Deal K.R."/>
            <person name="Huo N."/>
            <person name="Zhu T."/>
            <person name="Wang L."/>
            <person name="Wang Y."/>
            <person name="McGuire P.E."/>
            <person name="Liu S."/>
            <person name="Long H."/>
            <person name="Ramasamy R.K."/>
            <person name="Rodriguez J.C."/>
            <person name="Van S.L."/>
            <person name="Yuan L."/>
            <person name="Wang Z."/>
            <person name="Xia Z."/>
            <person name="Xiao L."/>
            <person name="Anderson O.D."/>
            <person name="Ouyang S."/>
            <person name="Liang Y."/>
            <person name="Zimin A.V."/>
            <person name="Pertea G."/>
            <person name="Qi P."/>
            <person name="Bennetzen J.L."/>
            <person name="Dai X."/>
            <person name="Dawson M.W."/>
            <person name="Muller H.G."/>
            <person name="Kugler K."/>
            <person name="Rivarola-Duarte L."/>
            <person name="Spannagl M."/>
            <person name="Mayer K.F.X."/>
            <person name="Lu F.H."/>
            <person name="Bevan M.W."/>
            <person name="Leroy P."/>
            <person name="Li P."/>
            <person name="You F.M."/>
            <person name="Sun Q."/>
            <person name="Liu Z."/>
            <person name="Lyons E."/>
            <person name="Wicker T."/>
            <person name="Salzberg S.L."/>
            <person name="Devos K.M."/>
            <person name="Dvorak J."/>
        </authorList>
    </citation>
    <scope>NUCLEOTIDE SEQUENCE [LARGE SCALE GENOMIC DNA]</scope>
    <source>
        <strain evidence="1">cv. AL8/78</strain>
    </source>
</reference>
<reference evidence="1" key="5">
    <citation type="journal article" date="2021" name="G3 (Bethesda)">
        <title>Aegilops tauschii genome assembly Aet v5.0 features greater sequence contiguity and improved annotation.</title>
        <authorList>
            <person name="Wang L."/>
            <person name="Zhu T."/>
            <person name="Rodriguez J.C."/>
            <person name="Deal K.R."/>
            <person name="Dubcovsky J."/>
            <person name="McGuire P.E."/>
            <person name="Lux T."/>
            <person name="Spannagl M."/>
            <person name="Mayer K.F.X."/>
            <person name="Baldrich P."/>
            <person name="Meyers B.C."/>
            <person name="Huo N."/>
            <person name="Gu Y.Q."/>
            <person name="Zhou H."/>
            <person name="Devos K.M."/>
            <person name="Bennetzen J.L."/>
            <person name="Unver T."/>
            <person name="Budak H."/>
            <person name="Gulick P.J."/>
            <person name="Galiba G."/>
            <person name="Kalapos B."/>
            <person name="Nelson D.R."/>
            <person name="Li P."/>
            <person name="You F.M."/>
            <person name="Luo M.C."/>
            <person name="Dvorak J."/>
        </authorList>
    </citation>
    <scope>NUCLEOTIDE SEQUENCE [LARGE SCALE GENOMIC DNA]</scope>
    <source>
        <strain evidence="1">cv. AL8/78</strain>
    </source>
</reference>
<protein>
    <submittedName>
        <fullName evidence="1">Uncharacterized protein</fullName>
    </submittedName>
</protein>
<sequence>RAVSASSKLAYLTKPKPFDLPETLSVMTFALQEAVRREQTRS</sequence>